<comment type="caution">
    <text evidence="2">The sequence shown here is derived from an EMBL/GenBank/DDBJ whole genome shotgun (WGS) entry which is preliminary data.</text>
</comment>
<sequence length="135" mass="14231">MKKIVLIALTSLPLFAHAGLLDAVTGAVSDSTKEMALGAADSYTNDGVQAALGIKPGISTKETIKEKFGAPASTGTEEKLELWNYDLAALSESSPTLTQTTKALLPDVDLDSKLVVIRFEGETVKSLRLADKPKA</sequence>
<reference evidence="2 3" key="1">
    <citation type="journal article" date="2013" name="Genome Announc.">
        <title>Draft Genome Sequence of Aeromonas molluscorum Strain 848TT, Isolated from Bivalve Molluscs.</title>
        <authorList>
            <person name="Spataro N."/>
            <person name="Farfan M."/>
            <person name="Albarral V."/>
            <person name="Sanglas A."/>
            <person name="Loren J.G."/>
            <person name="Fuste M.C."/>
            <person name="Bosch E."/>
        </authorList>
    </citation>
    <scope>NUCLEOTIDE SEQUENCE [LARGE SCALE GENOMIC DNA]</scope>
    <source>
        <strain evidence="2 3">848</strain>
    </source>
</reference>
<proteinExistence type="predicted"/>
<dbReference type="EMBL" id="AQGQ01000113">
    <property type="protein sequence ID" value="EOD54363.1"/>
    <property type="molecule type" value="Genomic_DNA"/>
</dbReference>
<feature type="chain" id="PRO_5004350104" description="Lipoprotein" evidence="1">
    <location>
        <begin position="19"/>
        <end position="135"/>
    </location>
</feature>
<dbReference type="AlphaFoldDB" id="R1F360"/>
<organism evidence="2 3">
    <name type="scientific">Aeromonas molluscorum 848</name>
    <dbReference type="NCBI Taxonomy" id="1268236"/>
    <lineage>
        <taxon>Bacteria</taxon>
        <taxon>Pseudomonadati</taxon>
        <taxon>Pseudomonadota</taxon>
        <taxon>Gammaproteobacteria</taxon>
        <taxon>Aeromonadales</taxon>
        <taxon>Aeromonadaceae</taxon>
        <taxon>Aeromonas</taxon>
    </lineage>
</organism>
<keyword evidence="3" id="KW-1185">Reference proteome</keyword>
<feature type="signal peptide" evidence="1">
    <location>
        <begin position="1"/>
        <end position="18"/>
    </location>
</feature>
<accession>R1F360</accession>
<evidence type="ECO:0000256" key="1">
    <source>
        <dbReference type="SAM" id="SignalP"/>
    </source>
</evidence>
<name>R1F360_9GAMM</name>
<keyword evidence="1" id="KW-0732">Signal</keyword>
<evidence type="ECO:0000313" key="2">
    <source>
        <dbReference type="EMBL" id="EOD54363.1"/>
    </source>
</evidence>
<dbReference type="OrthoDB" id="5587749at2"/>
<dbReference type="Proteomes" id="UP000013526">
    <property type="component" value="Unassembled WGS sequence"/>
</dbReference>
<evidence type="ECO:0008006" key="4">
    <source>
        <dbReference type="Google" id="ProtNLM"/>
    </source>
</evidence>
<gene>
    <name evidence="2" type="ORF">G113_14761</name>
</gene>
<dbReference type="PATRIC" id="fig|1268236.3.peg.2897"/>
<protein>
    <recommendedName>
        <fullName evidence="4">Lipoprotein</fullName>
    </recommendedName>
</protein>
<dbReference type="RefSeq" id="WP_005905147.1">
    <property type="nucleotide sequence ID" value="NZ_AQGQ01000113.1"/>
</dbReference>
<evidence type="ECO:0000313" key="3">
    <source>
        <dbReference type="Proteomes" id="UP000013526"/>
    </source>
</evidence>